<dbReference type="SMART" id="SM00977">
    <property type="entry name" value="TilS_C"/>
    <property type="match status" value="1"/>
</dbReference>
<comment type="function">
    <text evidence="8">Ligates lysine onto the cytidine present at position 34 of the AUA codon-specific tRNA(Ile) that contains the anticodon CAU, in an ATP-dependent manner. Cytidine is converted to lysidine, thus changing the amino acid specificity of the tRNA from methionine to isoleucine.</text>
</comment>
<keyword evidence="3 8" id="KW-0436">Ligase</keyword>
<evidence type="ECO:0000256" key="3">
    <source>
        <dbReference type="ARBA" id="ARBA00022598"/>
    </source>
</evidence>
<proteinExistence type="inferred from homology"/>
<evidence type="ECO:0000256" key="6">
    <source>
        <dbReference type="ARBA" id="ARBA00022840"/>
    </source>
</evidence>
<dbReference type="InterPro" id="IPR014729">
    <property type="entry name" value="Rossmann-like_a/b/a_fold"/>
</dbReference>
<dbReference type="GO" id="GO:0006400">
    <property type="term" value="P:tRNA modification"/>
    <property type="evidence" value="ECO:0007669"/>
    <property type="project" value="UniProtKB-UniRule"/>
</dbReference>
<feature type="binding site" evidence="8">
    <location>
        <begin position="13"/>
        <end position="18"/>
    </location>
    <ligand>
        <name>ATP</name>
        <dbReference type="ChEBI" id="CHEBI:30616"/>
    </ligand>
</feature>
<evidence type="ECO:0000256" key="4">
    <source>
        <dbReference type="ARBA" id="ARBA00022694"/>
    </source>
</evidence>
<comment type="subcellular location">
    <subcellularLocation>
        <location evidence="1 8">Cytoplasm</location>
    </subcellularLocation>
</comment>
<dbReference type="Gene3D" id="3.40.50.620">
    <property type="entry name" value="HUPs"/>
    <property type="match status" value="1"/>
</dbReference>
<comment type="caution">
    <text evidence="10">The sequence shown here is derived from an EMBL/GenBank/DDBJ whole genome shotgun (WGS) entry which is preliminary data.</text>
</comment>
<dbReference type="InterPro" id="IPR012094">
    <property type="entry name" value="tRNA_Ile_lys_synt"/>
</dbReference>
<comment type="domain">
    <text evidence="8">The N-terminal region contains the highly conserved SGGXDS motif, predicted to be a P-loop motif involved in ATP binding.</text>
</comment>
<name>A0A928KUZ7_9FIRM</name>
<dbReference type="SUPFAM" id="SSF52402">
    <property type="entry name" value="Adenine nucleotide alpha hydrolases-like"/>
    <property type="match status" value="1"/>
</dbReference>
<dbReference type="NCBIfam" id="TIGR02433">
    <property type="entry name" value="lysidine_TilS_C"/>
    <property type="match status" value="1"/>
</dbReference>
<dbReference type="Proteomes" id="UP000754750">
    <property type="component" value="Unassembled WGS sequence"/>
</dbReference>
<dbReference type="Pfam" id="PF11734">
    <property type="entry name" value="TilS_C"/>
    <property type="match status" value="1"/>
</dbReference>
<dbReference type="InterPro" id="IPR015262">
    <property type="entry name" value="tRNA_Ile_lys_synt_subst-bd"/>
</dbReference>
<dbReference type="PANTHER" id="PTHR43033">
    <property type="entry name" value="TRNA(ILE)-LYSIDINE SYNTHASE-RELATED"/>
    <property type="match status" value="1"/>
</dbReference>
<evidence type="ECO:0000256" key="5">
    <source>
        <dbReference type="ARBA" id="ARBA00022741"/>
    </source>
</evidence>
<dbReference type="InterPro" id="IPR012795">
    <property type="entry name" value="tRNA_Ile_lys_synt_N"/>
</dbReference>
<protein>
    <recommendedName>
        <fullName evidence="8">tRNA(Ile)-lysidine synthase</fullName>
        <ecNumber evidence="8">6.3.4.19</ecNumber>
    </recommendedName>
    <alternativeName>
        <fullName evidence="8">tRNA(Ile)-2-lysyl-cytidine synthase</fullName>
    </alternativeName>
    <alternativeName>
        <fullName evidence="8">tRNA(Ile)-lysidine synthetase</fullName>
    </alternativeName>
</protein>
<evidence type="ECO:0000256" key="7">
    <source>
        <dbReference type="ARBA" id="ARBA00048539"/>
    </source>
</evidence>
<evidence type="ECO:0000256" key="8">
    <source>
        <dbReference type="HAMAP-Rule" id="MF_01161"/>
    </source>
</evidence>
<keyword evidence="2 8" id="KW-0963">Cytoplasm</keyword>
<evidence type="ECO:0000313" key="11">
    <source>
        <dbReference type="Proteomes" id="UP000754750"/>
    </source>
</evidence>
<dbReference type="NCBIfam" id="TIGR02432">
    <property type="entry name" value="lysidine_TilS_N"/>
    <property type="match status" value="1"/>
</dbReference>
<dbReference type="CDD" id="cd01992">
    <property type="entry name" value="TilS_N"/>
    <property type="match status" value="1"/>
</dbReference>
<sequence length="435" mass="47702">MLTGAERVVAGFSGGADSMALVHFLWRAGIPLLAAHVNHGLRGKASDADEECVRRFCAERQIPLRVLRADAARAAAERREGVEAAGRRIRYGFFESLCGPGDKIATAHTLSDQAETVLLHLVRGSGTKGLCGIPPVRGRVIRPLLGMTREQVEEYCAHYELPFVTDASNFSRQYARNRVRLDVVPALKELNPSFEQAVGRMTHLLAEDEDCLCALAAQAVQEARAPHGWRIAPLSGLPRPVLSRALRQIAREAGLPALTRERTEAVMRLLLAGSGKIDAGEGRFFAAESGVLRVVLPQKCKNDWSVPLQVPKTLTPEGREVIIRTLTRAEYEKLPAKIHNWLFHNALDYDTIKNNSIIRGRRPGDSFSPAGRGVTKSLKKLMNEEKIPVSGRGGLLLLENNGQILWIESIGVAEQARIRPGTGQIAYISVKECNS</sequence>
<comment type="similarity">
    <text evidence="8">Belongs to the tRNA(Ile)-lysidine synthase family.</text>
</comment>
<evidence type="ECO:0000259" key="9">
    <source>
        <dbReference type="SMART" id="SM00977"/>
    </source>
</evidence>
<organism evidence="10 11">
    <name type="scientific">Faecalispora sporosphaeroides</name>
    <dbReference type="NCBI Taxonomy" id="1549"/>
    <lineage>
        <taxon>Bacteria</taxon>
        <taxon>Bacillati</taxon>
        <taxon>Bacillota</taxon>
        <taxon>Clostridia</taxon>
        <taxon>Eubacteriales</taxon>
        <taxon>Oscillospiraceae</taxon>
        <taxon>Faecalispora</taxon>
    </lineage>
</organism>
<keyword evidence="4 8" id="KW-0819">tRNA processing</keyword>
<feature type="domain" description="Lysidine-tRNA(Ile) synthetase C-terminal" evidence="9">
    <location>
        <begin position="356"/>
        <end position="430"/>
    </location>
</feature>
<dbReference type="GO" id="GO:0032267">
    <property type="term" value="F:tRNA(Ile)-lysidine synthase activity"/>
    <property type="evidence" value="ECO:0007669"/>
    <property type="project" value="UniProtKB-EC"/>
</dbReference>
<keyword evidence="5 8" id="KW-0547">Nucleotide-binding</keyword>
<dbReference type="InterPro" id="IPR012796">
    <property type="entry name" value="Lysidine-tRNA-synth_C"/>
</dbReference>
<dbReference type="Pfam" id="PF01171">
    <property type="entry name" value="ATP_bind_3"/>
    <property type="match status" value="1"/>
</dbReference>
<evidence type="ECO:0000313" key="10">
    <source>
        <dbReference type="EMBL" id="MBE6834543.1"/>
    </source>
</evidence>
<dbReference type="AlphaFoldDB" id="A0A928KUZ7"/>
<dbReference type="GO" id="GO:0005737">
    <property type="term" value="C:cytoplasm"/>
    <property type="evidence" value="ECO:0007669"/>
    <property type="project" value="UniProtKB-SubCell"/>
</dbReference>
<dbReference type="PANTHER" id="PTHR43033:SF1">
    <property type="entry name" value="TRNA(ILE)-LYSIDINE SYNTHASE-RELATED"/>
    <property type="match status" value="1"/>
</dbReference>
<dbReference type="EMBL" id="SVNY01000007">
    <property type="protein sequence ID" value="MBE6834543.1"/>
    <property type="molecule type" value="Genomic_DNA"/>
</dbReference>
<keyword evidence="6 8" id="KW-0067">ATP-binding</keyword>
<dbReference type="InterPro" id="IPR011063">
    <property type="entry name" value="TilS/TtcA_N"/>
</dbReference>
<evidence type="ECO:0000256" key="1">
    <source>
        <dbReference type="ARBA" id="ARBA00004496"/>
    </source>
</evidence>
<gene>
    <name evidence="8 10" type="primary">tilS</name>
    <name evidence="10" type="ORF">E7512_13370</name>
</gene>
<evidence type="ECO:0000256" key="2">
    <source>
        <dbReference type="ARBA" id="ARBA00022490"/>
    </source>
</evidence>
<dbReference type="SUPFAM" id="SSF82829">
    <property type="entry name" value="MesJ substrate recognition domain-like"/>
    <property type="match status" value="1"/>
</dbReference>
<comment type="catalytic activity">
    <reaction evidence="7 8">
        <text>cytidine(34) in tRNA(Ile2) + L-lysine + ATP = lysidine(34) in tRNA(Ile2) + AMP + diphosphate + H(+)</text>
        <dbReference type="Rhea" id="RHEA:43744"/>
        <dbReference type="Rhea" id="RHEA-COMP:10625"/>
        <dbReference type="Rhea" id="RHEA-COMP:10670"/>
        <dbReference type="ChEBI" id="CHEBI:15378"/>
        <dbReference type="ChEBI" id="CHEBI:30616"/>
        <dbReference type="ChEBI" id="CHEBI:32551"/>
        <dbReference type="ChEBI" id="CHEBI:33019"/>
        <dbReference type="ChEBI" id="CHEBI:82748"/>
        <dbReference type="ChEBI" id="CHEBI:83665"/>
        <dbReference type="ChEBI" id="CHEBI:456215"/>
        <dbReference type="EC" id="6.3.4.19"/>
    </reaction>
</comment>
<dbReference type="GO" id="GO:0005524">
    <property type="term" value="F:ATP binding"/>
    <property type="evidence" value="ECO:0007669"/>
    <property type="project" value="UniProtKB-UniRule"/>
</dbReference>
<dbReference type="SUPFAM" id="SSF56037">
    <property type="entry name" value="PheT/TilS domain"/>
    <property type="match status" value="1"/>
</dbReference>
<accession>A0A928KUZ7</accession>
<dbReference type="EC" id="6.3.4.19" evidence="8"/>
<dbReference type="Gene3D" id="1.20.59.20">
    <property type="match status" value="1"/>
</dbReference>
<dbReference type="Pfam" id="PF09179">
    <property type="entry name" value="TilS"/>
    <property type="match status" value="1"/>
</dbReference>
<reference evidence="10" key="1">
    <citation type="submission" date="2019-04" db="EMBL/GenBank/DDBJ databases">
        <title>Evolution of Biomass-Degrading Anaerobic Consortia Revealed by Metagenomics.</title>
        <authorList>
            <person name="Peng X."/>
        </authorList>
    </citation>
    <scope>NUCLEOTIDE SEQUENCE</scope>
    <source>
        <strain evidence="10">SIG551</strain>
    </source>
</reference>
<dbReference type="HAMAP" id="MF_01161">
    <property type="entry name" value="tRNA_Ile_lys_synt"/>
    <property type="match status" value="1"/>
</dbReference>